<sequence>MMRSSIATSPDFRYYLLSLKDVLVYGSSPQYNCTRTLGTRRMGCGILASEV</sequence>
<protein>
    <submittedName>
        <fullName evidence="1">Uncharacterized protein</fullName>
    </submittedName>
</protein>
<name>A0A6V8PW26_9ACTN</name>
<dbReference type="Proteomes" id="UP000576480">
    <property type="component" value="Unassembled WGS sequence"/>
</dbReference>
<organism evidence="1 2">
    <name type="scientific">Candidatus Hakubella thermalkaliphila</name>
    <dbReference type="NCBI Taxonomy" id="2754717"/>
    <lineage>
        <taxon>Bacteria</taxon>
        <taxon>Bacillati</taxon>
        <taxon>Actinomycetota</taxon>
        <taxon>Actinomycetota incertae sedis</taxon>
        <taxon>Candidatus Hakubellales</taxon>
        <taxon>Candidatus Hakubellaceae</taxon>
        <taxon>Candidatus Hakubella</taxon>
    </lineage>
</organism>
<evidence type="ECO:0000313" key="1">
    <source>
        <dbReference type="EMBL" id="GFP34981.1"/>
    </source>
</evidence>
<dbReference type="AlphaFoldDB" id="A0A6V8PW26"/>
<dbReference type="EMBL" id="BLSB01000039">
    <property type="protein sequence ID" value="GFP34981.1"/>
    <property type="molecule type" value="Genomic_DNA"/>
</dbReference>
<gene>
    <name evidence="1" type="ORF">HKBW3S43_00773</name>
</gene>
<proteinExistence type="predicted"/>
<comment type="caution">
    <text evidence="1">The sequence shown here is derived from an EMBL/GenBank/DDBJ whole genome shotgun (WGS) entry which is preliminary data.</text>
</comment>
<evidence type="ECO:0000313" key="2">
    <source>
        <dbReference type="Proteomes" id="UP000576480"/>
    </source>
</evidence>
<reference evidence="1 2" key="1">
    <citation type="journal article" date="2020" name="Front. Microbiol.">
        <title>Single-cell genomics of novel Actinobacteria with the Wood-Ljungdahl pathway discovered in a serpentinizing system.</title>
        <authorList>
            <person name="Merino N."/>
            <person name="Kawai M."/>
            <person name="Boyd E.S."/>
            <person name="Colman D.R."/>
            <person name="McGlynn S.E."/>
            <person name="Nealson K.H."/>
            <person name="Kurokawa K."/>
            <person name="Hongoh Y."/>
        </authorList>
    </citation>
    <scope>NUCLEOTIDE SEQUENCE [LARGE SCALE GENOMIC DNA]</scope>
    <source>
        <strain evidence="1 2">S43</strain>
    </source>
</reference>
<accession>A0A6V8PW26</accession>